<evidence type="ECO:0000256" key="9">
    <source>
        <dbReference type="ARBA" id="ARBA00030617"/>
    </source>
</evidence>
<dbReference type="GO" id="GO:0034473">
    <property type="term" value="P:U1 snRNA 3'-end processing"/>
    <property type="evidence" value="ECO:0007669"/>
    <property type="project" value="TreeGrafter"/>
</dbReference>
<dbReference type="SUPFAM" id="SSF55666">
    <property type="entry name" value="Ribonuclease PH domain 2-like"/>
    <property type="match status" value="1"/>
</dbReference>
<evidence type="ECO:0000259" key="11">
    <source>
        <dbReference type="Pfam" id="PF03725"/>
    </source>
</evidence>
<reference evidence="12" key="2">
    <citation type="submission" date="2025-09" db="UniProtKB">
        <authorList>
            <consortium name="Ensembl"/>
        </authorList>
    </citation>
    <scope>IDENTIFICATION</scope>
</reference>
<dbReference type="Pfam" id="PF01138">
    <property type="entry name" value="RNase_PH"/>
    <property type="match status" value="1"/>
</dbReference>
<dbReference type="InterPro" id="IPR001247">
    <property type="entry name" value="ExoRNase_PH_dom1"/>
</dbReference>
<evidence type="ECO:0000313" key="13">
    <source>
        <dbReference type="Proteomes" id="UP000694568"/>
    </source>
</evidence>
<keyword evidence="5" id="KW-0698">rRNA processing</keyword>
<organism evidence="12 13">
    <name type="scientific">Sander lucioperca</name>
    <name type="common">Pike-perch</name>
    <name type="synonym">Perca lucioperca</name>
    <dbReference type="NCBI Taxonomy" id="283035"/>
    <lineage>
        <taxon>Eukaryota</taxon>
        <taxon>Metazoa</taxon>
        <taxon>Chordata</taxon>
        <taxon>Craniata</taxon>
        <taxon>Vertebrata</taxon>
        <taxon>Euteleostomi</taxon>
        <taxon>Actinopterygii</taxon>
        <taxon>Neopterygii</taxon>
        <taxon>Teleostei</taxon>
        <taxon>Neoteleostei</taxon>
        <taxon>Acanthomorphata</taxon>
        <taxon>Eupercaria</taxon>
        <taxon>Perciformes</taxon>
        <taxon>Percoidei</taxon>
        <taxon>Percidae</taxon>
        <taxon>Luciopercinae</taxon>
        <taxon>Sander</taxon>
    </lineage>
</organism>
<evidence type="ECO:0000313" key="12">
    <source>
        <dbReference type="Ensembl" id="ENSSLUP00000045912.1"/>
    </source>
</evidence>
<protein>
    <recommendedName>
        <fullName evidence="9">Ribosomal RNA-processing protein 43</fullName>
    </recommendedName>
</protein>
<keyword evidence="6" id="KW-0271">Exosome</keyword>
<dbReference type="GeneTree" id="ENSGT00950000183130"/>
<keyword evidence="7" id="KW-0694">RNA-binding</keyword>
<feature type="domain" description="Exoribonuclease phosphorolytic" evidence="10">
    <location>
        <begin position="31"/>
        <end position="151"/>
    </location>
</feature>
<evidence type="ECO:0000256" key="3">
    <source>
        <dbReference type="ARBA" id="ARBA00006678"/>
    </source>
</evidence>
<reference evidence="12" key="1">
    <citation type="submission" date="2025-08" db="UniProtKB">
        <authorList>
            <consortium name="Ensembl"/>
        </authorList>
    </citation>
    <scope>IDENTIFICATION</scope>
</reference>
<dbReference type="InterPro" id="IPR036345">
    <property type="entry name" value="ExoRNase_PH_dom2_sf"/>
</dbReference>
<evidence type="ECO:0000259" key="10">
    <source>
        <dbReference type="Pfam" id="PF01138"/>
    </source>
</evidence>
<dbReference type="Ensembl" id="ENSSLUT00000047335.1">
    <property type="protein sequence ID" value="ENSSLUP00000045912.1"/>
    <property type="gene ID" value="ENSSLUG00000020158.1"/>
</dbReference>
<dbReference type="Proteomes" id="UP000694568">
    <property type="component" value="Unplaced"/>
</dbReference>
<dbReference type="InterPro" id="IPR050590">
    <property type="entry name" value="Exosome_comp_Rrp42_subfam"/>
</dbReference>
<evidence type="ECO:0000256" key="2">
    <source>
        <dbReference type="ARBA" id="ARBA00004604"/>
    </source>
</evidence>
<gene>
    <name evidence="12" type="primary">exosc8</name>
</gene>
<comment type="similarity">
    <text evidence="3">Belongs to the RNase PH family.</text>
</comment>
<evidence type="ECO:0000256" key="7">
    <source>
        <dbReference type="ARBA" id="ARBA00022884"/>
    </source>
</evidence>
<dbReference type="GO" id="GO:0000467">
    <property type="term" value="P:exonucleolytic trimming to generate mature 3'-end of 5.8S rRNA from tricistronic rRNA transcript (SSU-rRNA, 5.8S rRNA, LSU-rRNA)"/>
    <property type="evidence" value="ECO:0007669"/>
    <property type="project" value="TreeGrafter"/>
</dbReference>
<evidence type="ECO:0000256" key="5">
    <source>
        <dbReference type="ARBA" id="ARBA00022552"/>
    </source>
</evidence>
<keyword evidence="13" id="KW-1185">Reference proteome</keyword>
<dbReference type="GO" id="GO:0000176">
    <property type="term" value="C:nuclear exosome (RNase complex)"/>
    <property type="evidence" value="ECO:0007669"/>
    <property type="project" value="TreeGrafter"/>
</dbReference>
<sequence>SLYTSRVAEPLEYHRSFLKDNCRPDGRELSEFRTTTLNIGSITTADGSALVKVGNTTVICGIKAELTNPIVEAPGKGYIVPNVDLPPLCSSRFRPGPPAEQAQAASQFIADVIESSEVIQTEDLCIERGKVNPYIAHTLVLLDCLVIGSDSADSGCITVSLLPTAHLPEVTISTETSKPEVNLEKRHGLHIHRHPVGASFCVFDDSILIVDPTAEEESLSTAQLTVVTDDEDRLCVVHKPGGTSLSGEKLQECISRATARQREIQKLIDKVIHSVKTAQ</sequence>
<dbReference type="Gene3D" id="3.30.230.70">
    <property type="entry name" value="GHMP Kinase, N-terminal domain"/>
    <property type="match status" value="1"/>
</dbReference>
<dbReference type="Pfam" id="PF03725">
    <property type="entry name" value="RNase_PH_C"/>
    <property type="match status" value="1"/>
</dbReference>
<dbReference type="InterPro" id="IPR027408">
    <property type="entry name" value="PNPase/RNase_PH_dom_sf"/>
</dbReference>
<keyword evidence="4" id="KW-0963">Cytoplasm</keyword>
<dbReference type="InterPro" id="IPR015847">
    <property type="entry name" value="ExoRNase_PH_dom2"/>
</dbReference>
<dbReference type="GO" id="GO:0071028">
    <property type="term" value="P:nuclear mRNA surveillance"/>
    <property type="evidence" value="ECO:0007669"/>
    <property type="project" value="TreeGrafter"/>
</dbReference>
<comment type="subcellular location">
    <subcellularLocation>
        <location evidence="1">Cytoplasm</location>
    </subcellularLocation>
    <subcellularLocation>
        <location evidence="2">Nucleus</location>
        <location evidence="2">Nucleolus</location>
    </subcellularLocation>
</comment>
<dbReference type="FunFam" id="3.30.230.70:FF:000017">
    <property type="entry name" value="Exosome complex component Rrp42"/>
    <property type="match status" value="1"/>
</dbReference>
<name>A0A8C9ZU08_SANLU</name>
<dbReference type="GO" id="GO:0000177">
    <property type="term" value="C:cytoplasmic exosome (RNase complex)"/>
    <property type="evidence" value="ECO:0007669"/>
    <property type="project" value="TreeGrafter"/>
</dbReference>
<evidence type="ECO:0000256" key="8">
    <source>
        <dbReference type="ARBA" id="ARBA00023242"/>
    </source>
</evidence>
<evidence type="ECO:0000256" key="6">
    <source>
        <dbReference type="ARBA" id="ARBA00022835"/>
    </source>
</evidence>
<dbReference type="GO" id="GO:0071038">
    <property type="term" value="P:TRAMP-dependent tRNA surveillance pathway"/>
    <property type="evidence" value="ECO:0007669"/>
    <property type="project" value="TreeGrafter"/>
</dbReference>
<evidence type="ECO:0000256" key="4">
    <source>
        <dbReference type="ARBA" id="ARBA00022490"/>
    </source>
</evidence>
<feature type="domain" description="Exoribonuclease phosphorolytic" evidence="11">
    <location>
        <begin position="195"/>
        <end position="258"/>
    </location>
</feature>
<dbReference type="SUPFAM" id="SSF54211">
    <property type="entry name" value="Ribosomal protein S5 domain 2-like"/>
    <property type="match status" value="1"/>
</dbReference>
<dbReference type="GO" id="GO:0071035">
    <property type="term" value="P:nuclear polyadenylation-dependent rRNA catabolic process"/>
    <property type="evidence" value="ECO:0007669"/>
    <property type="project" value="TreeGrafter"/>
</dbReference>
<accession>A0A8C9ZU08</accession>
<dbReference type="GO" id="GO:0016075">
    <property type="term" value="P:rRNA catabolic process"/>
    <property type="evidence" value="ECO:0007669"/>
    <property type="project" value="TreeGrafter"/>
</dbReference>
<keyword evidence="8" id="KW-0539">Nucleus</keyword>
<dbReference type="GO" id="GO:0034475">
    <property type="term" value="P:U4 snRNA 3'-end processing"/>
    <property type="evidence" value="ECO:0007669"/>
    <property type="project" value="TreeGrafter"/>
</dbReference>
<dbReference type="CDD" id="cd11369">
    <property type="entry name" value="RNase_PH_RRP43"/>
    <property type="match status" value="1"/>
</dbReference>
<proteinExistence type="inferred from homology"/>
<dbReference type="PANTHER" id="PTHR11097">
    <property type="entry name" value="EXOSOME COMPLEX EXONUCLEASE RIBOSOMAL RNA PROCESSING PROTEIN"/>
    <property type="match status" value="1"/>
</dbReference>
<dbReference type="GO" id="GO:0005730">
    <property type="term" value="C:nucleolus"/>
    <property type="evidence" value="ECO:0007669"/>
    <property type="project" value="UniProtKB-SubCell"/>
</dbReference>
<dbReference type="AlphaFoldDB" id="A0A8C9ZU08"/>
<dbReference type="PANTHER" id="PTHR11097:SF9">
    <property type="entry name" value="EXOSOME COMPLEX COMPONENT RRP43"/>
    <property type="match status" value="1"/>
</dbReference>
<evidence type="ECO:0000256" key="1">
    <source>
        <dbReference type="ARBA" id="ARBA00004496"/>
    </source>
</evidence>
<dbReference type="GO" id="GO:0034476">
    <property type="term" value="P:U5 snRNA 3'-end processing"/>
    <property type="evidence" value="ECO:0007669"/>
    <property type="project" value="TreeGrafter"/>
</dbReference>
<dbReference type="InterPro" id="IPR020568">
    <property type="entry name" value="Ribosomal_Su5_D2-typ_SF"/>
</dbReference>
<dbReference type="GO" id="GO:0035925">
    <property type="term" value="F:mRNA 3'-UTR AU-rich region binding"/>
    <property type="evidence" value="ECO:0007669"/>
    <property type="project" value="TreeGrafter"/>
</dbReference>
<dbReference type="InterPro" id="IPR033196">
    <property type="entry name" value="Rrp43"/>
</dbReference>